<dbReference type="InterPro" id="IPR053287">
    <property type="entry name" value="PP2C-like_domain"/>
</dbReference>
<feature type="compositionally biased region" description="Basic and acidic residues" evidence="1">
    <location>
        <begin position="14"/>
        <end position="28"/>
    </location>
</feature>
<dbReference type="OrthoDB" id="2556847at2759"/>
<sequence length="583" mass="63088">MSSSNCNVEPLQKSWKDPSKHELRRDHSASNVGWMSGKNKFVKRESSLSEKQGASWLRRMSGFLQKRLSSPGYNHSYASPSSSVAVSEALKNIPEGDFIRRYINGERRGTQPEVICSPQGTGLPSVEIGKLSVKIIAADTGPGPGVTAVGLKSRNLSTHENDLEFIDGCDSDDEVFVDAHSSLGRNCEEVVVEKEKVTKPAIPIAGVSNWALPAPFACGISVTLYESNPYTGEHAGDPIADAYAVVARENSALLALGDGVNWGEKASLASKCAVHGCIDYLNRAFYAFDNPTVTTSDVFRGLLRSFYAAHDLILMEGGMLTTLTVAMVLPTTNSDEYVVCSCNVGDSLAYVYSPSHGVRELTEGSHDVNAMRDMRDALGALGPVNGTTPELGNLTCAMTIVKKGDIVFITSDGVSDNFDPVVGKFAVARTVSKKDKNDLEKRKSTVGRHGHLEGDGDSTLPVLDAINRYELTLLRMDDILKHGLSSAEPGDKLSDGSPSAQMLCRNFIDFSRGLTCARRRILEDPDLYPAPVENGGQNEVCHQEQRLRRRKVGEKLGQVPGKLDHASVVAYCVGYSPQDQDSQ</sequence>
<organism evidence="3">
    <name type="scientific">Notodromas monacha</name>
    <dbReference type="NCBI Taxonomy" id="399045"/>
    <lineage>
        <taxon>Eukaryota</taxon>
        <taxon>Metazoa</taxon>
        <taxon>Ecdysozoa</taxon>
        <taxon>Arthropoda</taxon>
        <taxon>Crustacea</taxon>
        <taxon>Oligostraca</taxon>
        <taxon>Ostracoda</taxon>
        <taxon>Podocopa</taxon>
        <taxon>Podocopida</taxon>
        <taxon>Cypridocopina</taxon>
        <taxon>Cypridoidea</taxon>
        <taxon>Cyprididae</taxon>
        <taxon>Notodromas</taxon>
    </lineage>
</organism>
<evidence type="ECO:0000313" key="3">
    <source>
        <dbReference type="EMBL" id="CAD7280628.1"/>
    </source>
</evidence>
<feature type="domain" description="PPM-type phosphatase" evidence="2">
    <location>
        <begin position="222"/>
        <end position="465"/>
    </location>
</feature>
<evidence type="ECO:0000259" key="2">
    <source>
        <dbReference type="PROSITE" id="PS51746"/>
    </source>
</evidence>
<evidence type="ECO:0000313" key="4">
    <source>
        <dbReference type="Proteomes" id="UP000678499"/>
    </source>
</evidence>
<keyword evidence="4" id="KW-1185">Reference proteome</keyword>
<dbReference type="Gene3D" id="3.60.40.10">
    <property type="entry name" value="PPM-type phosphatase domain"/>
    <property type="match status" value="1"/>
</dbReference>
<evidence type="ECO:0000256" key="1">
    <source>
        <dbReference type="SAM" id="MobiDB-lite"/>
    </source>
</evidence>
<dbReference type="Proteomes" id="UP000678499">
    <property type="component" value="Unassembled WGS sequence"/>
</dbReference>
<dbReference type="SUPFAM" id="SSF81606">
    <property type="entry name" value="PP2C-like"/>
    <property type="match status" value="1"/>
</dbReference>
<dbReference type="InterPro" id="IPR036457">
    <property type="entry name" value="PPM-type-like_dom_sf"/>
</dbReference>
<reference evidence="3" key="1">
    <citation type="submission" date="2020-11" db="EMBL/GenBank/DDBJ databases">
        <authorList>
            <person name="Tran Van P."/>
        </authorList>
    </citation>
    <scope>NUCLEOTIDE SEQUENCE</scope>
</reference>
<protein>
    <recommendedName>
        <fullName evidence="2">PPM-type phosphatase domain-containing protein</fullName>
    </recommendedName>
</protein>
<dbReference type="Pfam" id="PF13672">
    <property type="entry name" value="PP2C_2"/>
    <property type="match status" value="1"/>
</dbReference>
<dbReference type="EMBL" id="OA884316">
    <property type="protein sequence ID" value="CAD7280628.1"/>
    <property type="molecule type" value="Genomic_DNA"/>
</dbReference>
<dbReference type="InterPro" id="IPR001932">
    <property type="entry name" value="PPM-type_phosphatase-like_dom"/>
</dbReference>
<dbReference type="PANTHER" id="PTHR21586">
    <property type="entry name" value="TIPA"/>
    <property type="match status" value="1"/>
</dbReference>
<dbReference type="PANTHER" id="PTHR21586:SF0">
    <property type="entry name" value="PP2C-LIKE DOMAIN-CONTAINING PROTEIN CG9801"/>
    <property type="match status" value="1"/>
</dbReference>
<proteinExistence type="predicted"/>
<gene>
    <name evidence="3" type="ORF">NMOB1V02_LOCUS8286</name>
</gene>
<dbReference type="EMBL" id="CAJPEX010002279">
    <property type="protein sequence ID" value="CAG0920780.1"/>
    <property type="molecule type" value="Genomic_DNA"/>
</dbReference>
<name>A0A7R9BU87_9CRUS</name>
<dbReference type="SMART" id="SM00332">
    <property type="entry name" value="PP2Cc"/>
    <property type="match status" value="1"/>
</dbReference>
<dbReference type="AlphaFoldDB" id="A0A7R9BU87"/>
<accession>A0A7R9BU87</accession>
<feature type="region of interest" description="Disordered" evidence="1">
    <location>
        <begin position="1"/>
        <end position="31"/>
    </location>
</feature>
<dbReference type="PROSITE" id="PS51746">
    <property type="entry name" value="PPM_2"/>
    <property type="match status" value="1"/>
</dbReference>